<gene>
    <name evidence="2" type="ORF">beppo_71</name>
</gene>
<keyword evidence="3" id="KW-1185">Reference proteome</keyword>
<keyword evidence="1" id="KW-0472">Membrane</keyword>
<keyword evidence="1" id="KW-0812">Transmembrane</keyword>
<evidence type="ECO:0000313" key="2">
    <source>
        <dbReference type="EMBL" id="QIO00175.1"/>
    </source>
</evidence>
<dbReference type="Proteomes" id="UP000501882">
    <property type="component" value="Segment"/>
</dbReference>
<keyword evidence="1" id="KW-1133">Transmembrane helix</keyword>
<dbReference type="GeneID" id="99010906"/>
<feature type="transmembrane region" description="Helical" evidence="1">
    <location>
        <begin position="12"/>
        <end position="34"/>
    </location>
</feature>
<dbReference type="EMBL" id="MT074455">
    <property type="protein sequence ID" value="QIO00175.1"/>
    <property type="molecule type" value="Genomic_DNA"/>
</dbReference>
<accession>A0A6G8RG59</accession>
<evidence type="ECO:0000256" key="1">
    <source>
        <dbReference type="SAM" id="Phobius"/>
    </source>
</evidence>
<protein>
    <submittedName>
        <fullName evidence="2">Uncharacterized protein</fullName>
    </submittedName>
</protein>
<sequence length="61" mass="7000">MVKKIFKGIWKVLVWTVNMIGMITIYTVFMAAMFGKGKVDYHIPFTDEAKTLQWDNSGGNK</sequence>
<name>A0A6G8RG59_9CAUD</name>
<organism evidence="2 3">
    <name type="scientific">Salmonella phage beppo</name>
    <dbReference type="NCBI Taxonomy" id="2713280"/>
    <lineage>
        <taxon>Viruses</taxon>
        <taxon>Duplodnaviria</taxon>
        <taxon>Heunggongvirae</taxon>
        <taxon>Uroviricota</taxon>
        <taxon>Caudoviricetes</taxon>
        <taxon>Demerecviridae</taxon>
        <taxon>Markadamsvirinae</taxon>
        <taxon>Epseptimavirus</taxon>
        <taxon>Epseptimavirus beppo</taxon>
    </lineage>
</organism>
<reference evidence="3" key="1">
    <citation type="submission" date="2020-02" db="EMBL/GenBank/DDBJ databases">
        <authorList>
            <person name="Olsen N.S."/>
            <person name="Forero-Junco L."/>
            <person name="Kot W."/>
            <person name="Hansen L.H."/>
        </authorList>
    </citation>
    <scope>NUCLEOTIDE SEQUENCE [LARGE SCALE GENOMIC DNA]</scope>
</reference>
<evidence type="ECO:0000313" key="3">
    <source>
        <dbReference type="Proteomes" id="UP000501882"/>
    </source>
</evidence>
<proteinExistence type="predicted"/>
<dbReference type="RefSeq" id="YP_011109181.1">
    <property type="nucleotide sequence ID" value="NC_092682.1"/>
</dbReference>